<dbReference type="CDD" id="cd00875">
    <property type="entry name" value="RNA_Cyclase_Class_I"/>
    <property type="match status" value="1"/>
</dbReference>
<keyword evidence="3" id="KW-0690">Ribosome biogenesis</keyword>
<organism evidence="6 7">
    <name type="scientific">Capsaspora owczarzaki (strain ATCC 30864)</name>
    <dbReference type="NCBI Taxonomy" id="595528"/>
    <lineage>
        <taxon>Eukaryota</taxon>
        <taxon>Filasterea</taxon>
        <taxon>Capsaspora</taxon>
    </lineage>
</organism>
<evidence type="ECO:0000313" key="7">
    <source>
        <dbReference type="Proteomes" id="UP000008743"/>
    </source>
</evidence>
<dbReference type="PANTHER" id="PTHR11096:SF1">
    <property type="entry name" value="RNA 3'-TERMINAL PHOSPHATE CYCLASE-LIKE PROTEIN"/>
    <property type="match status" value="1"/>
</dbReference>
<dbReference type="OrthoDB" id="1911237at2759"/>
<dbReference type="STRING" id="595528.A0A0D2WLP9"/>
<dbReference type="GO" id="GO:0000479">
    <property type="term" value="P:endonucleolytic cleavage of tricistronic rRNA transcript (SSU-rRNA, 5.8S rRNA, LSU-rRNA)"/>
    <property type="evidence" value="ECO:0007669"/>
    <property type="project" value="TreeGrafter"/>
</dbReference>
<keyword evidence="7" id="KW-1185">Reference proteome</keyword>
<evidence type="ECO:0000259" key="5">
    <source>
        <dbReference type="Pfam" id="PF01137"/>
    </source>
</evidence>
<dbReference type="PhylomeDB" id="A0A0D2WLP9"/>
<evidence type="ECO:0000256" key="2">
    <source>
        <dbReference type="ARBA" id="ARBA00007089"/>
    </source>
</evidence>
<evidence type="ECO:0000256" key="1">
    <source>
        <dbReference type="ARBA" id="ARBA00004604"/>
    </source>
</evidence>
<dbReference type="Gene3D" id="3.30.360.20">
    <property type="entry name" value="RNA 3'-terminal phosphate cyclase, insert domain"/>
    <property type="match status" value="1"/>
</dbReference>
<keyword evidence="4" id="KW-0539">Nucleus</keyword>
<dbReference type="FunFam" id="3.30.360.20:FF:000001">
    <property type="entry name" value="RNA terminal phosphate cyclase-like 1"/>
    <property type="match status" value="1"/>
</dbReference>
<dbReference type="GO" id="GO:0005730">
    <property type="term" value="C:nucleolus"/>
    <property type="evidence" value="ECO:0007669"/>
    <property type="project" value="UniProtKB-SubCell"/>
</dbReference>
<dbReference type="EMBL" id="KE346362">
    <property type="protein sequence ID" value="KJE90878.1"/>
    <property type="molecule type" value="Genomic_DNA"/>
</dbReference>
<dbReference type="InterPro" id="IPR023797">
    <property type="entry name" value="RNA3'_phos_cyclase_dom"/>
</dbReference>
<dbReference type="InterPro" id="IPR036553">
    <property type="entry name" value="RPTC_insert"/>
</dbReference>
<comment type="subcellular location">
    <subcellularLocation>
        <location evidence="1">Nucleus</location>
        <location evidence="1">Nucleolus</location>
    </subcellularLocation>
</comment>
<dbReference type="PANTHER" id="PTHR11096">
    <property type="entry name" value="RNA 3' TERMINAL PHOSPHATE CYCLASE"/>
    <property type="match status" value="1"/>
</dbReference>
<evidence type="ECO:0000256" key="4">
    <source>
        <dbReference type="ARBA" id="ARBA00023242"/>
    </source>
</evidence>
<gene>
    <name evidence="6" type="ORF">CAOG_002116</name>
</gene>
<dbReference type="InterPro" id="IPR000228">
    <property type="entry name" value="RNA3'_term_phos_cyc"/>
</dbReference>
<dbReference type="InterPro" id="IPR013792">
    <property type="entry name" value="RNA3'P_cycl/enolpyr_Trfase_a/b"/>
</dbReference>
<dbReference type="InterPro" id="IPR020719">
    <property type="entry name" value="RNA3'_term_phos_cycl-like_CS"/>
</dbReference>
<protein>
    <submittedName>
        <fullName evidence="6">RNA 3'-terminal phosphate cyclase-like protein</fullName>
    </submittedName>
</protein>
<dbReference type="NCBIfam" id="TIGR03400">
    <property type="entry name" value="18S_RNA_Rcl1p"/>
    <property type="match status" value="1"/>
</dbReference>
<dbReference type="InParanoid" id="A0A0D2WLP9"/>
<feature type="domain" description="RNA 3'-terminal phosphate cyclase" evidence="5">
    <location>
        <begin position="6"/>
        <end position="221"/>
    </location>
</feature>
<dbReference type="PROSITE" id="PS01287">
    <property type="entry name" value="RTC"/>
    <property type="match status" value="1"/>
</dbReference>
<dbReference type="GO" id="GO:0004521">
    <property type="term" value="F:RNA endonuclease activity"/>
    <property type="evidence" value="ECO:0007669"/>
    <property type="project" value="TreeGrafter"/>
</dbReference>
<dbReference type="Pfam" id="PF01137">
    <property type="entry name" value="RTC"/>
    <property type="match status" value="1"/>
</dbReference>
<comment type="similarity">
    <text evidence="2">Belongs to the RNA 3'-terminal cyclase family. Type 2 subfamily.</text>
</comment>
<evidence type="ECO:0000313" key="6">
    <source>
        <dbReference type="EMBL" id="KJE90878.1"/>
    </source>
</evidence>
<accession>A0A0D2WLP9</accession>
<reference evidence="7" key="1">
    <citation type="submission" date="2011-02" db="EMBL/GenBank/DDBJ databases">
        <title>The Genome Sequence of Capsaspora owczarzaki ATCC 30864.</title>
        <authorList>
            <person name="Russ C."/>
            <person name="Cuomo C."/>
            <person name="Burger G."/>
            <person name="Gray M.W."/>
            <person name="Holland P.W.H."/>
            <person name="King N."/>
            <person name="Lang F.B.F."/>
            <person name="Roger A.J."/>
            <person name="Ruiz-Trillo I."/>
            <person name="Young S.K."/>
            <person name="Zeng Q."/>
            <person name="Gargeya S."/>
            <person name="Alvarado L."/>
            <person name="Berlin A."/>
            <person name="Chapman S.B."/>
            <person name="Chen Z."/>
            <person name="Freedman E."/>
            <person name="Gellesch M."/>
            <person name="Goldberg J."/>
            <person name="Griggs A."/>
            <person name="Gujja S."/>
            <person name="Heilman E."/>
            <person name="Heiman D."/>
            <person name="Howarth C."/>
            <person name="Mehta T."/>
            <person name="Neiman D."/>
            <person name="Pearson M."/>
            <person name="Roberts A."/>
            <person name="Saif S."/>
            <person name="Shea T."/>
            <person name="Shenoy N."/>
            <person name="Sisk P."/>
            <person name="Stolte C."/>
            <person name="Sykes S."/>
            <person name="White J."/>
            <person name="Yandava C."/>
            <person name="Haas B."/>
            <person name="Nusbaum C."/>
            <person name="Birren B."/>
        </authorList>
    </citation>
    <scope>NUCLEOTIDE SEQUENCE</scope>
    <source>
        <strain evidence="7">ATCC 30864</strain>
    </source>
</reference>
<sequence length="293" mass="31637">MAEPLRYSGAAYFRQRIVLSVLSGRPVRIDNIRSTEDSPGLSEYEANFLKLIDKLTNGSQTDINYTGTAVLFKPGFFAGGQVEHDCGTERAVGYYLEPVISMAPFGKAPLSLTLTGITNSAQDPSVDVLRTVTLPTLKLFGLEDGAELRIARRGAPPLGGGQVFFSCPVVKQLKPVQLLEAGKIKRIRGIAYSTRVSPQTANRIVDAARSLLNTFIPDVYIYTDHYKGAESGRSPGFALSLVAESTTGVLTSAECAAEAGMLPEDLGLRTAKLLFEEISRLTSHRYTNVASNS</sequence>
<dbReference type="FunCoup" id="A0A0D2WLP9">
    <property type="interactions" value="407"/>
</dbReference>
<dbReference type="Proteomes" id="UP000008743">
    <property type="component" value="Unassembled WGS sequence"/>
</dbReference>
<dbReference type="SUPFAM" id="SSF55205">
    <property type="entry name" value="EPT/RTPC-like"/>
    <property type="match status" value="1"/>
</dbReference>
<dbReference type="Gene3D" id="3.65.10.20">
    <property type="entry name" value="RNA 3'-terminal phosphate cyclase domain"/>
    <property type="match status" value="1"/>
</dbReference>
<name>A0A0D2WLP9_CAPO3</name>
<evidence type="ECO:0000256" key="3">
    <source>
        <dbReference type="ARBA" id="ARBA00022517"/>
    </source>
</evidence>
<dbReference type="InterPro" id="IPR016443">
    <property type="entry name" value="RNA3'_term_phos_cyc_type_2"/>
</dbReference>
<dbReference type="eggNOG" id="KOG3980">
    <property type="taxonomic scope" value="Eukaryota"/>
</dbReference>
<dbReference type="InterPro" id="IPR037136">
    <property type="entry name" value="RNA3'_phos_cyclase_dom_sf"/>
</dbReference>
<proteinExistence type="inferred from homology"/>
<dbReference type="AlphaFoldDB" id="A0A0D2WLP9"/>